<evidence type="ECO:0008006" key="3">
    <source>
        <dbReference type="Google" id="ProtNLM"/>
    </source>
</evidence>
<evidence type="ECO:0000313" key="1">
    <source>
        <dbReference type="EMBL" id="MBP3955090.1"/>
    </source>
</evidence>
<name>A0ABS5BN03_9BACT</name>
<organism evidence="1 2">
    <name type="scientific">Gemmata palustris</name>
    <dbReference type="NCBI Taxonomy" id="2822762"/>
    <lineage>
        <taxon>Bacteria</taxon>
        <taxon>Pseudomonadati</taxon>
        <taxon>Planctomycetota</taxon>
        <taxon>Planctomycetia</taxon>
        <taxon>Gemmatales</taxon>
        <taxon>Gemmataceae</taxon>
        <taxon>Gemmata</taxon>
    </lineage>
</organism>
<dbReference type="Proteomes" id="UP000676565">
    <property type="component" value="Unassembled WGS sequence"/>
</dbReference>
<protein>
    <recommendedName>
        <fullName evidence="3">STAS domain-containing protein</fullName>
    </recommendedName>
</protein>
<sequence length="149" mass="15748">MVAQKHQQCRTTFTLIGDATATTWAVLQSEIERRLGEEPGATLVIECGRVTGCAPDVFLAIAALRQLTNGRLRVRNWPDAVLLTVLQELIAPHVLGSDLAEVAAVAGAPEREALHTTEFEAAATLLSAALAKLKHSWFGDGAGPAEPGA</sequence>
<dbReference type="RefSeq" id="WP_210653188.1">
    <property type="nucleotide sequence ID" value="NZ_JAGKQQ010000001.1"/>
</dbReference>
<reference evidence="1 2" key="1">
    <citation type="submission" date="2021-04" db="EMBL/GenBank/DDBJ databases">
        <authorList>
            <person name="Ivanova A."/>
        </authorList>
    </citation>
    <scope>NUCLEOTIDE SEQUENCE [LARGE SCALE GENOMIC DNA]</scope>
    <source>
        <strain evidence="1 2">G18</strain>
    </source>
</reference>
<comment type="caution">
    <text evidence="1">The sequence shown here is derived from an EMBL/GenBank/DDBJ whole genome shotgun (WGS) entry which is preliminary data.</text>
</comment>
<dbReference type="EMBL" id="JAGKQQ010000001">
    <property type="protein sequence ID" value="MBP3955090.1"/>
    <property type="molecule type" value="Genomic_DNA"/>
</dbReference>
<proteinExistence type="predicted"/>
<gene>
    <name evidence="1" type="ORF">J8F10_07330</name>
</gene>
<accession>A0ABS5BN03</accession>
<evidence type="ECO:0000313" key="2">
    <source>
        <dbReference type="Proteomes" id="UP000676565"/>
    </source>
</evidence>
<keyword evidence="2" id="KW-1185">Reference proteome</keyword>